<feature type="transmembrane region" description="Helical" evidence="2">
    <location>
        <begin position="273"/>
        <end position="291"/>
    </location>
</feature>
<feature type="transmembrane region" description="Helical" evidence="2">
    <location>
        <begin position="226"/>
        <end position="242"/>
    </location>
</feature>
<evidence type="ECO:0000256" key="2">
    <source>
        <dbReference type="SAM" id="Phobius"/>
    </source>
</evidence>
<dbReference type="KEGG" id="taer:GT409_10695"/>
<feature type="transmembrane region" description="Helical" evidence="2">
    <location>
        <begin position="383"/>
        <end position="403"/>
    </location>
</feature>
<evidence type="ECO:0000259" key="3">
    <source>
        <dbReference type="Pfam" id="PF13231"/>
    </source>
</evidence>
<reference evidence="4 5" key="1">
    <citation type="submission" date="2020-01" db="EMBL/GenBank/DDBJ databases">
        <title>Ponticoccus aerotolerans gen. nov., sp. nov., an anaerobic bacterium and proposal of Ponticoccusceae fam. nov., Ponticoccusles ord. nov. and Ponticoccuse classis nov. in the phylum Kiritimatiellaeota.</title>
        <authorList>
            <person name="Zhou L.Y."/>
            <person name="Du Z.J."/>
        </authorList>
    </citation>
    <scope>NUCLEOTIDE SEQUENCE [LARGE SCALE GENOMIC DNA]</scope>
    <source>
        <strain evidence="4 5">S-5007</strain>
    </source>
</reference>
<dbReference type="Pfam" id="PF13231">
    <property type="entry name" value="PMT_2"/>
    <property type="match status" value="1"/>
</dbReference>
<feature type="compositionally biased region" description="Low complexity" evidence="1">
    <location>
        <begin position="597"/>
        <end position="609"/>
    </location>
</feature>
<keyword evidence="2" id="KW-0472">Membrane</keyword>
<keyword evidence="2" id="KW-1133">Transmembrane helix</keyword>
<keyword evidence="2" id="KW-0812">Transmembrane</keyword>
<feature type="transmembrane region" description="Helical" evidence="2">
    <location>
        <begin position="201"/>
        <end position="219"/>
    </location>
</feature>
<feature type="transmembrane region" description="Helical" evidence="2">
    <location>
        <begin position="28"/>
        <end position="46"/>
    </location>
</feature>
<dbReference type="RefSeq" id="WP_160629080.1">
    <property type="nucleotide sequence ID" value="NZ_CP047593.1"/>
</dbReference>
<feature type="transmembrane region" description="Helical" evidence="2">
    <location>
        <begin position="353"/>
        <end position="371"/>
    </location>
</feature>
<dbReference type="EMBL" id="CP047593">
    <property type="protein sequence ID" value="QHI69898.1"/>
    <property type="molecule type" value="Genomic_DNA"/>
</dbReference>
<evidence type="ECO:0000256" key="1">
    <source>
        <dbReference type="SAM" id="MobiDB-lite"/>
    </source>
</evidence>
<proteinExistence type="predicted"/>
<evidence type="ECO:0000313" key="5">
    <source>
        <dbReference type="Proteomes" id="UP000464954"/>
    </source>
</evidence>
<dbReference type="InterPro" id="IPR038731">
    <property type="entry name" value="RgtA/B/C-like"/>
</dbReference>
<feature type="transmembrane region" description="Helical" evidence="2">
    <location>
        <begin position="109"/>
        <end position="126"/>
    </location>
</feature>
<feature type="transmembrane region" description="Helical" evidence="2">
    <location>
        <begin position="248"/>
        <end position="266"/>
    </location>
</feature>
<feature type="transmembrane region" description="Helical" evidence="2">
    <location>
        <begin position="146"/>
        <end position="166"/>
    </location>
</feature>
<feature type="transmembrane region" description="Helical" evidence="2">
    <location>
        <begin position="438"/>
        <end position="459"/>
    </location>
</feature>
<dbReference type="AlphaFoldDB" id="A0A6P1MCW0"/>
<accession>A0A6P1MCW0</accession>
<feature type="region of interest" description="Disordered" evidence="1">
    <location>
        <begin position="588"/>
        <end position="609"/>
    </location>
</feature>
<feature type="domain" description="Glycosyltransferase RgtA/B/C/D-like" evidence="3">
    <location>
        <begin position="138"/>
        <end position="290"/>
    </location>
</feature>
<feature type="transmembrane region" description="Helical" evidence="2">
    <location>
        <begin position="409"/>
        <end position="426"/>
    </location>
</feature>
<dbReference type="Proteomes" id="UP000464954">
    <property type="component" value="Chromosome"/>
</dbReference>
<name>A0A6P1MCW0_9BACT</name>
<gene>
    <name evidence="4" type="ORF">GT409_10695</name>
</gene>
<sequence length="609" mass="68508">MAKEQKQPFESTLQDLVYSLDAGAGLKLIRMLLFCFVTLVIIVIFTGNQFRGFNSEAAMDSAQLGRNLAEMNRYVTQTVRPASIAQVSAHTFDGDARIGFHPELIRPPAYPAILAVAFKFFNLVGVDLFPTSEKFQGMQIYPAEQWVIVPINHLFVLLTGVMLYLLGRMLFSQKIGLLSVITYFLSAMVWQDSIYGSGIPVLSYFVISAFYFIVLAMNFRRERRSNVQWMSLFLLSVLFSAAAFLTHYAALAVLPGIALFVLIMGTRAQRTEHLAFFYLVFVLLVVSPWLLRNYQISGSPLGMAPHLALTDTAKYPADTLMRTLSPKFNLISDFAAVRAKCAENFNRLYTGNLTALGGGLLMAFFVVTYFYRFVRVHVHKLRWGIGLSMLLFFIGAGCFGGDSMRLYHIFWPFVILYGLAFFSILLDRLDITIDLYKMGLTGFVIALTALPLFITIFLAPAPKSTYPPYYVPFVMKVSELLKPTELMCSDMPWATAWYGRRVSILLPKELEDYYEINDYRKYISGLYITTLTKDRPMVSGLLNGSEKTWFPVAMGQLPKDFPLRHGFQLNEQDQLFLTDSVRWGAGDVQKREGEAAEGGAAAAAQPAAQ</sequence>
<protein>
    <recommendedName>
        <fullName evidence="3">Glycosyltransferase RgtA/B/C/D-like domain-containing protein</fullName>
    </recommendedName>
</protein>
<feature type="transmembrane region" description="Helical" evidence="2">
    <location>
        <begin position="175"/>
        <end position="195"/>
    </location>
</feature>
<organism evidence="4 5">
    <name type="scientific">Tichowtungia aerotolerans</name>
    <dbReference type="NCBI Taxonomy" id="2697043"/>
    <lineage>
        <taxon>Bacteria</taxon>
        <taxon>Pseudomonadati</taxon>
        <taxon>Kiritimatiellota</taxon>
        <taxon>Tichowtungiia</taxon>
        <taxon>Tichowtungiales</taxon>
        <taxon>Tichowtungiaceae</taxon>
        <taxon>Tichowtungia</taxon>
    </lineage>
</organism>
<evidence type="ECO:0000313" key="4">
    <source>
        <dbReference type="EMBL" id="QHI69898.1"/>
    </source>
</evidence>
<keyword evidence="5" id="KW-1185">Reference proteome</keyword>